<gene>
    <name evidence="3" type="ORF">VSDG_08391</name>
</gene>
<proteinExistence type="predicted"/>
<protein>
    <recommendedName>
        <fullName evidence="2">DUF4604 domain-containing protein</fullName>
    </recommendedName>
</protein>
<organism evidence="3 4">
    <name type="scientific">Cytospora chrysosperma</name>
    <name type="common">Cytospora canker fungus</name>
    <name type="synonym">Sphaeria chrysosperma</name>
    <dbReference type="NCBI Taxonomy" id="252740"/>
    <lineage>
        <taxon>Eukaryota</taxon>
        <taxon>Fungi</taxon>
        <taxon>Dikarya</taxon>
        <taxon>Ascomycota</taxon>
        <taxon>Pezizomycotina</taxon>
        <taxon>Sordariomycetes</taxon>
        <taxon>Sordariomycetidae</taxon>
        <taxon>Diaporthales</taxon>
        <taxon>Cytosporaceae</taxon>
        <taxon>Cytospora</taxon>
    </lineage>
</organism>
<feature type="compositionally biased region" description="Basic and acidic residues" evidence="1">
    <location>
        <begin position="148"/>
        <end position="175"/>
    </location>
</feature>
<accession>A0A423VGI7</accession>
<dbReference type="EMBL" id="LJZO01000053">
    <property type="protein sequence ID" value="ROV90026.1"/>
    <property type="molecule type" value="Genomic_DNA"/>
</dbReference>
<evidence type="ECO:0000313" key="4">
    <source>
        <dbReference type="Proteomes" id="UP000284375"/>
    </source>
</evidence>
<feature type="compositionally biased region" description="Basic residues" evidence="1">
    <location>
        <begin position="180"/>
        <end position="189"/>
    </location>
</feature>
<dbReference type="OrthoDB" id="5388322at2759"/>
<dbReference type="Proteomes" id="UP000284375">
    <property type="component" value="Unassembled WGS sequence"/>
</dbReference>
<dbReference type="Pfam" id="PF15377">
    <property type="entry name" value="DUF4604"/>
    <property type="match status" value="1"/>
</dbReference>
<evidence type="ECO:0000256" key="1">
    <source>
        <dbReference type="SAM" id="MobiDB-lite"/>
    </source>
</evidence>
<name>A0A423VGI7_CYTCH</name>
<feature type="compositionally biased region" description="Basic and acidic residues" evidence="1">
    <location>
        <begin position="102"/>
        <end position="124"/>
    </location>
</feature>
<feature type="region of interest" description="Disordered" evidence="1">
    <location>
        <begin position="26"/>
        <end position="198"/>
    </location>
</feature>
<feature type="compositionally biased region" description="Basic and acidic residues" evidence="1">
    <location>
        <begin position="82"/>
        <end position="92"/>
    </location>
</feature>
<dbReference type="InterPro" id="IPR027911">
    <property type="entry name" value="DUF4604"/>
</dbReference>
<comment type="caution">
    <text evidence="3">The sequence shown here is derived from an EMBL/GenBank/DDBJ whole genome shotgun (WGS) entry which is preliminary data.</text>
</comment>
<feature type="compositionally biased region" description="Acidic residues" evidence="1">
    <location>
        <begin position="52"/>
        <end position="65"/>
    </location>
</feature>
<sequence length="198" mass="20524">MSQKITGKNLHYDSTLPPFLARLKGQHLADADSPDPILASRRRAAKTRSASEEAEDAPVIVDDDGNVVQGMKLGVDGTVSELEGREAKKPGDEGGGGGGGGADKEEGEAGLREKANNTDTEERVAAIGGSKKRKAGKVIGAGAEEDDSVARYKAATEGDGDLARLVKKGAEDKSKAPPAKGKKKAKKIKLSFGDDDGD</sequence>
<evidence type="ECO:0000313" key="3">
    <source>
        <dbReference type="EMBL" id="ROV90026.1"/>
    </source>
</evidence>
<feature type="domain" description="DUF4604" evidence="2">
    <location>
        <begin position="8"/>
        <end position="196"/>
    </location>
</feature>
<reference evidence="3 4" key="1">
    <citation type="submission" date="2015-09" db="EMBL/GenBank/DDBJ databases">
        <title>Host preference determinants of Valsa canker pathogens revealed by comparative genomics.</title>
        <authorList>
            <person name="Yin Z."/>
            <person name="Huang L."/>
        </authorList>
    </citation>
    <scope>NUCLEOTIDE SEQUENCE [LARGE SCALE GENOMIC DNA]</scope>
    <source>
        <strain evidence="3 4">YSFL</strain>
    </source>
</reference>
<keyword evidence="4" id="KW-1185">Reference proteome</keyword>
<dbReference type="AlphaFoldDB" id="A0A423VGI7"/>
<evidence type="ECO:0000259" key="2">
    <source>
        <dbReference type="Pfam" id="PF15377"/>
    </source>
</evidence>